<evidence type="ECO:0000259" key="3">
    <source>
        <dbReference type="PROSITE" id="PS50198"/>
    </source>
</evidence>
<dbReference type="InterPro" id="IPR046357">
    <property type="entry name" value="PPIase_dom_sf"/>
</dbReference>
<dbReference type="SUPFAM" id="SSF54534">
    <property type="entry name" value="FKBP-like"/>
    <property type="match status" value="1"/>
</dbReference>
<protein>
    <submittedName>
        <fullName evidence="4">Peptidyl-prolyl isomerase</fullName>
    </submittedName>
</protein>
<feature type="transmembrane region" description="Helical" evidence="2">
    <location>
        <begin position="12"/>
        <end position="33"/>
    </location>
</feature>
<keyword evidence="1" id="KW-0697">Rotamase</keyword>
<keyword evidence="2" id="KW-1133">Transmembrane helix</keyword>
<sequence length="708" mass="84569">MSFLEKIRKNTWLVLFFISISLLFFILDPNILLKFFTKNSSVIGKVNRENISLKEYLDCFQFLKHFRENVPDHYLKNDAWKLLIHEKVLNQQAKKLGIQSTKEDFWKAIEKQSIYSKIIDFQDEEGKMNMEKFKLYLKNLEKISSNSNPQIEEEKNIWAYEKNSIPKKIVSRKYVEMLMYGLNTSFIEALLNYRDKNSFSIIDYIFIPYSEIEKKYDLIKNYEIYDFIKKNKFLYKKENLRNLSFIFFRSFPSLDDEKNMDLKIKKLFNKFKNSNHNSIIVSNQSEKPFDSSFYLKKNLPIVLQYFLEKKNHVGDMFGPIKENNTYIMAKLSGKKMIYNSVLSSHILISHKNSIRFSNNRTKKKAENMAKTIYDIVVKNPKKFDSLVMEKSDDVINAKKNKGNLGWIKYEEQNDTFKEKKYFDFFSLKNKKGTIGLTETKFGYHIIRIDATKDIKPVYQFSIIIKTLTPSKKTEEILYQEILKFMKENKNSSLNTFINNARRKRYETIFLKEIKNYQWNIQDLNTELDKEIINWSYEKNRKKGDIKIFQTTNKDYIMVFLSKIQKRGYPIEKIKNYLIPFLINIKINRYLSNIVRSKHLDLEKIAFLFSKKINKSYKINFHKNMIDNFKEPKVVGCAFSSKLYETSKPILGEKGVFFIRTLKRFNTYKKRSYFSSEIESSNNNLRKNILEKIGNVLIEKSNIKDYRKN</sequence>
<keyword evidence="1 4" id="KW-0413">Isomerase</keyword>
<dbReference type="AlphaFoldDB" id="A0A224AJX4"/>
<keyword evidence="5" id="KW-1185">Reference proteome</keyword>
<reference evidence="4 5" key="1">
    <citation type="submission" date="2014-06" db="EMBL/GenBank/DDBJ databases">
        <title>Genome sequence of the intracellular symbiont Blattabacterium cuenoti, strain STAT from the wood feeding cockroach Salganea taiwanensis taiwanensis.</title>
        <authorList>
            <person name="Kinjo Y."/>
            <person name="Ohkuma M."/>
            <person name="Tokuda G."/>
        </authorList>
    </citation>
    <scope>NUCLEOTIDE SEQUENCE [LARGE SCALE GENOMIC DNA]</scope>
    <source>
        <strain evidence="4 5">STAT</strain>
    </source>
</reference>
<dbReference type="RefSeq" id="WP_119305709.1">
    <property type="nucleotide sequence ID" value="NZ_AP014608.1"/>
</dbReference>
<dbReference type="InterPro" id="IPR050245">
    <property type="entry name" value="PrsA_foldase"/>
</dbReference>
<dbReference type="PANTHER" id="PTHR47245">
    <property type="entry name" value="PEPTIDYLPROLYL ISOMERASE"/>
    <property type="match status" value="1"/>
</dbReference>
<evidence type="ECO:0000256" key="2">
    <source>
        <dbReference type="SAM" id="Phobius"/>
    </source>
</evidence>
<gene>
    <name evidence="4" type="primary">ppiD</name>
    <name evidence="4" type="ORF">STAT_545</name>
</gene>
<proteinExistence type="predicted"/>
<dbReference type="OrthoDB" id="9812372at2"/>
<dbReference type="Gene3D" id="3.10.50.40">
    <property type="match status" value="1"/>
</dbReference>
<evidence type="ECO:0000313" key="5">
    <source>
        <dbReference type="Proteomes" id="UP000263619"/>
    </source>
</evidence>
<dbReference type="Proteomes" id="UP000263619">
    <property type="component" value="Chromosome"/>
</dbReference>
<accession>A0A224AJX4</accession>
<dbReference type="InterPro" id="IPR027304">
    <property type="entry name" value="Trigger_fact/SurA_dom_sf"/>
</dbReference>
<dbReference type="InterPro" id="IPR000297">
    <property type="entry name" value="PPIase_PpiC"/>
</dbReference>
<evidence type="ECO:0000256" key="1">
    <source>
        <dbReference type="PROSITE-ProRule" id="PRU00278"/>
    </source>
</evidence>
<dbReference type="PROSITE" id="PS50198">
    <property type="entry name" value="PPIC_PPIASE_2"/>
    <property type="match status" value="1"/>
</dbReference>
<name>A0A224AJX4_9FLAO</name>
<keyword evidence="2" id="KW-0472">Membrane</keyword>
<dbReference type="PANTHER" id="PTHR47245:SF2">
    <property type="entry name" value="PEPTIDYL-PROLYL CIS-TRANS ISOMERASE HP_0175-RELATED"/>
    <property type="match status" value="1"/>
</dbReference>
<dbReference type="GO" id="GO:0003755">
    <property type="term" value="F:peptidyl-prolyl cis-trans isomerase activity"/>
    <property type="evidence" value="ECO:0007669"/>
    <property type="project" value="UniProtKB-KW"/>
</dbReference>
<dbReference type="Pfam" id="PF13623">
    <property type="entry name" value="SurA_N_2"/>
    <property type="match status" value="1"/>
</dbReference>
<keyword evidence="2" id="KW-0812">Transmembrane</keyword>
<organism evidence="4 5">
    <name type="scientific">Blattabacterium cuenoti STAT</name>
    <dbReference type="NCBI Taxonomy" id="1457030"/>
    <lineage>
        <taxon>Bacteria</taxon>
        <taxon>Pseudomonadati</taxon>
        <taxon>Bacteroidota</taxon>
        <taxon>Flavobacteriia</taxon>
        <taxon>Flavobacteriales</taxon>
        <taxon>Blattabacteriaceae</taxon>
        <taxon>Blattabacterium</taxon>
    </lineage>
</organism>
<dbReference type="Pfam" id="PF13616">
    <property type="entry name" value="Rotamase_3"/>
    <property type="match status" value="1"/>
</dbReference>
<dbReference type="EMBL" id="AP014608">
    <property type="protein sequence ID" value="BBA17451.1"/>
    <property type="molecule type" value="Genomic_DNA"/>
</dbReference>
<feature type="domain" description="PpiC" evidence="3">
    <location>
        <begin position="338"/>
        <end position="450"/>
    </location>
</feature>
<dbReference type="SUPFAM" id="SSF109998">
    <property type="entry name" value="Triger factor/SurA peptide-binding domain-like"/>
    <property type="match status" value="1"/>
</dbReference>
<evidence type="ECO:0000313" key="4">
    <source>
        <dbReference type="EMBL" id="BBA17451.1"/>
    </source>
</evidence>